<organism evidence="1 2">
    <name type="scientific">Streptomyces thermolilacinus SPC6</name>
    <dbReference type="NCBI Taxonomy" id="1306406"/>
    <lineage>
        <taxon>Bacteria</taxon>
        <taxon>Bacillati</taxon>
        <taxon>Actinomycetota</taxon>
        <taxon>Actinomycetes</taxon>
        <taxon>Kitasatosporales</taxon>
        <taxon>Streptomycetaceae</taxon>
        <taxon>Streptomyces</taxon>
    </lineage>
</organism>
<reference evidence="1 2" key="1">
    <citation type="journal article" date="2013" name="Genome Announc.">
        <title>Genome Sequence of Streptomyces violaceusniger Strain SPC6, a Halotolerant Streptomycete That Exhibits Rapid Growth and Development.</title>
        <authorList>
            <person name="Chen X."/>
            <person name="Zhang B."/>
            <person name="Zhang W."/>
            <person name="Wu X."/>
            <person name="Zhang M."/>
            <person name="Chen T."/>
            <person name="Liu G."/>
            <person name="Dyson P."/>
        </authorList>
    </citation>
    <scope>NUCLEOTIDE SEQUENCE [LARGE SCALE GENOMIC DNA]</scope>
    <source>
        <strain evidence="1 2">SPC6</strain>
    </source>
</reference>
<evidence type="ECO:0000313" key="2">
    <source>
        <dbReference type="Proteomes" id="UP000095329"/>
    </source>
</evidence>
<dbReference type="RefSeq" id="WP_023586855.1">
    <property type="nucleotide sequence ID" value="NZ_ASHX02000001.1"/>
</dbReference>
<evidence type="ECO:0000313" key="1">
    <source>
        <dbReference type="EMBL" id="OEJ94669.1"/>
    </source>
</evidence>
<gene>
    <name evidence="1" type="ORF">J116_009495</name>
</gene>
<proteinExistence type="predicted"/>
<protein>
    <submittedName>
        <fullName evidence="1">Uncharacterized protein</fullName>
    </submittedName>
</protein>
<name>A0A1D3DQS5_9ACTN</name>
<dbReference type="EMBL" id="ASHX02000001">
    <property type="protein sequence ID" value="OEJ94669.1"/>
    <property type="molecule type" value="Genomic_DNA"/>
</dbReference>
<comment type="caution">
    <text evidence="1">The sequence shown here is derived from an EMBL/GenBank/DDBJ whole genome shotgun (WGS) entry which is preliminary data.</text>
</comment>
<dbReference type="Proteomes" id="UP000095329">
    <property type="component" value="Unassembled WGS sequence"/>
</dbReference>
<accession>A0A1D3DQS5</accession>
<keyword evidence="2" id="KW-1185">Reference proteome</keyword>
<dbReference type="eggNOG" id="ENOG5031TUI">
    <property type="taxonomic scope" value="Bacteria"/>
</dbReference>
<sequence length="179" mass="19425">MAVFATSLLLVGCTAQPSAGARAQGTALFTESTMSSGTAGTEKAAVGQEWWFALPVPHNTSDETIRITGAHLVSVPRGLDVSGYGAFEIDKTGGVYLLSNAADSSNPRFTQLENHIGRPVEVRPRQASGIYYLARLRITGPVEGNVRGCRYEYEQGSRLYTQTLDCEAEIRTAARQRRR</sequence>
<dbReference type="OrthoDB" id="4214309at2"/>
<dbReference type="AlphaFoldDB" id="A0A1D3DQS5"/>